<feature type="domain" description="Trypanosome variant surface glycoprotein B-type N-terminal" evidence="10">
    <location>
        <begin position="16"/>
        <end position="377"/>
    </location>
</feature>
<keyword evidence="3" id="KW-1003">Cell membrane</keyword>
<feature type="chain" id="PRO_5009615380" evidence="9">
    <location>
        <begin position="19"/>
        <end position="453"/>
    </location>
</feature>
<protein>
    <submittedName>
        <fullName evidence="11">Variant surface glycoprotein 1125.4813</fullName>
    </submittedName>
</protein>
<dbReference type="SUPFAM" id="SSF118251">
    <property type="entry name" value="Variant surface glycoprotein MITAT 1.2, VSG 221, C-terminal domain"/>
    <property type="match status" value="1"/>
</dbReference>
<evidence type="ECO:0000256" key="6">
    <source>
        <dbReference type="ARBA" id="ARBA00023136"/>
    </source>
</evidence>
<evidence type="ECO:0000256" key="1">
    <source>
        <dbReference type="ARBA" id="ARBA00002523"/>
    </source>
</evidence>
<dbReference type="AlphaFoldDB" id="A0A1J0RAV5"/>
<accession>A0A1J0RAV5</accession>
<evidence type="ECO:0000256" key="3">
    <source>
        <dbReference type="ARBA" id="ARBA00022475"/>
    </source>
</evidence>
<sequence length="453" mass="48814">MPHLTYLVIAIAALQISSERSVATAGDGTNAAPFRVLCNLVNLAQANLAQQLPQITLSDGSLKQMEEIYITVSNPDWEQKFPDAIPLTDPDPPQKGCQEGSEQPACLASWTKWTAAKDRIKKSEEATRRKFIDKNVRTQTQGKKTAAKIAKMLKLAEAEYTRYTKEVKQHIQPDGPNINSNLDEALFGVGATKKDGTDEQSSSKGGSRTLGCKGTNVGKSLLGDLLCLCVVTSEKTDVKPCGFDTSDVKTQSWTAITGDHQKNAWETFKEQCAKLPQQKLSAAAIRAALAAFDAALKGATTADIGTDIGAFLGEHSGQDCGAAGNAAKCVDYSEVLNLKGAGNNQLTWYIKMAAAADAIEKRQRYIREAQAIEATLKRVATDADVLYEALTVTDAGRTQQAVQEKVAKQDCDKHNTNQTCTKANCKLEEKDGKGECKPRQGIENTPTAAMVAL</sequence>
<evidence type="ECO:0000256" key="9">
    <source>
        <dbReference type="SAM" id="SignalP"/>
    </source>
</evidence>
<evidence type="ECO:0000256" key="5">
    <source>
        <dbReference type="ARBA" id="ARBA00022729"/>
    </source>
</evidence>
<feature type="signal peptide" evidence="9">
    <location>
        <begin position="1"/>
        <end position="18"/>
    </location>
</feature>
<evidence type="ECO:0000259" key="10">
    <source>
        <dbReference type="Pfam" id="PF13206"/>
    </source>
</evidence>
<dbReference type="InterPro" id="IPR025932">
    <property type="entry name" value="Trypano_VSG_B_N_dom"/>
</dbReference>
<keyword evidence="7" id="KW-0325">Glycoprotein</keyword>
<name>A0A1J0RAV5_9TRYP</name>
<dbReference type="EMBL" id="KX701067">
    <property type="protein sequence ID" value="APD75023.1"/>
    <property type="molecule type" value="Genomic_DNA"/>
</dbReference>
<proteinExistence type="predicted"/>
<evidence type="ECO:0000313" key="11">
    <source>
        <dbReference type="EMBL" id="APD75023.1"/>
    </source>
</evidence>
<dbReference type="GO" id="GO:0005886">
    <property type="term" value="C:plasma membrane"/>
    <property type="evidence" value="ECO:0007669"/>
    <property type="project" value="UniProtKB-SubCell"/>
</dbReference>
<organism evidence="11">
    <name type="scientific">Trypanosoma brucei</name>
    <dbReference type="NCBI Taxonomy" id="5691"/>
    <lineage>
        <taxon>Eukaryota</taxon>
        <taxon>Discoba</taxon>
        <taxon>Euglenozoa</taxon>
        <taxon>Kinetoplastea</taxon>
        <taxon>Metakinetoplastina</taxon>
        <taxon>Trypanosomatida</taxon>
        <taxon>Trypanosomatidae</taxon>
        <taxon>Trypanosoma</taxon>
    </lineage>
</organism>
<evidence type="ECO:0000256" key="2">
    <source>
        <dbReference type="ARBA" id="ARBA00004609"/>
    </source>
</evidence>
<evidence type="ECO:0000256" key="7">
    <source>
        <dbReference type="ARBA" id="ARBA00023180"/>
    </source>
</evidence>
<dbReference type="VEuPathDB" id="TriTrypDB:Tb427_000414400"/>
<evidence type="ECO:0000256" key="4">
    <source>
        <dbReference type="ARBA" id="ARBA00022622"/>
    </source>
</evidence>
<dbReference type="GO" id="GO:0098552">
    <property type="term" value="C:side of membrane"/>
    <property type="evidence" value="ECO:0007669"/>
    <property type="project" value="UniProtKB-KW"/>
</dbReference>
<dbReference type="InterPro" id="IPR027446">
    <property type="entry name" value="VSG_C_dom_sf"/>
</dbReference>
<keyword evidence="6" id="KW-0472">Membrane</keyword>
<keyword evidence="8" id="KW-0449">Lipoprotein</keyword>
<reference evidence="11" key="1">
    <citation type="submission" date="2016-08" db="EMBL/GenBank/DDBJ databases">
        <title>VSG repertoire of Trypanosoma brucei EATRO 1125.</title>
        <authorList>
            <person name="Cross G.A."/>
        </authorList>
    </citation>
    <scope>NUCLEOTIDE SEQUENCE</scope>
    <source>
        <strain evidence="11">EATRO 1125</strain>
    </source>
</reference>
<keyword evidence="4" id="KW-0336">GPI-anchor</keyword>
<dbReference type="Pfam" id="PF13206">
    <property type="entry name" value="VSG_B"/>
    <property type="match status" value="1"/>
</dbReference>
<keyword evidence="5 9" id="KW-0732">Signal</keyword>
<comment type="subcellular location">
    <subcellularLocation>
        <location evidence="2">Cell membrane</location>
        <topology evidence="2">Lipid-anchor</topology>
        <topology evidence="2">GPI-anchor</topology>
    </subcellularLocation>
</comment>
<comment type="function">
    <text evidence="1">VSG forms a coat on the surface of the parasite. The trypanosome evades the immune response of the host by expressing a series of antigenically distinct VSGs from an estimated 1000 VSG genes.</text>
</comment>
<evidence type="ECO:0000256" key="8">
    <source>
        <dbReference type="ARBA" id="ARBA00023288"/>
    </source>
</evidence>